<keyword evidence="5" id="KW-1185">Reference proteome</keyword>
<name>A0A372GA48_9ACTN</name>
<accession>A0A372GA48</accession>
<dbReference type="EMBL" id="QVNQ01000010">
    <property type="protein sequence ID" value="RFS82245.1"/>
    <property type="molecule type" value="Genomic_DNA"/>
</dbReference>
<evidence type="ECO:0000256" key="3">
    <source>
        <dbReference type="SAM" id="Phobius"/>
    </source>
</evidence>
<keyword evidence="1" id="KW-0175">Coiled coil</keyword>
<keyword evidence="3" id="KW-1133">Transmembrane helix</keyword>
<comment type="caution">
    <text evidence="4">The sequence shown here is derived from an EMBL/GenBank/DDBJ whole genome shotgun (WGS) entry which is preliminary data.</text>
</comment>
<feature type="compositionally biased region" description="Basic and acidic residues" evidence="2">
    <location>
        <begin position="9"/>
        <end position="19"/>
    </location>
</feature>
<sequence>MTEPTPGGRDPRHPDDAGEPRAPIRSPLIWFSGADAEVLAMTPGDRARYTGMGSAVLFTASLGGLSMCLAMRMALGLPIAVCLLIAVGWFFGIAGLDRWLVSSMDKPARAANDEVDGWDAPAESRSPYKLAIPRLGLALLFGMVISTPLTLQIFDTEIRAEINKIHQDEWNDYVKEMRSGSSGRRIADLTARQAQLQQVVNSGGRSGDPAVTNPDVAAYDTKLAEMRRQLTELDQKRACEEEGVNSGTDCRGTSGRQGCGARCDAFERARNRLNSEIKKVEQQRAALVDRLRTQESSGAESRLAQAKTQLEEVNGELGQLQNAQSKLLAQGKSDNEANNGLLIRMEALEKASTGSLTLGLARLVLFLFFTAIECLPVIVKLLMNDGAYENLARVRRRQDEIRGKRELLARRRVDAQHYEDEVYYGERLRAARWAVIDELVAETTTLETDVNRRNLYRWYSQESRDLPPAPPTGVPWQFGRDPEPPPPESWSDETPPDFPGHSPNDIHIPQQPGPSEPGPGQQDPYRQPGPPPLPLPSRSDIGNGRHDPYGGRRNRPRSRAGGGQADRLRPMEATSHHTGPHDVAGGDFEEGRFQRTVLSVKERFLWLRRRSDRSE</sequence>
<evidence type="ECO:0000313" key="5">
    <source>
        <dbReference type="Proteomes" id="UP000262882"/>
    </source>
</evidence>
<dbReference type="Pfam" id="PF14362">
    <property type="entry name" value="DUF4407"/>
    <property type="match status" value="1"/>
</dbReference>
<keyword evidence="3" id="KW-0812">Transmembrane</keyword>
<keyword evidence="3" id="KW-0472">Membrane</keyword>
<gene>
    <name evidence="4" type="ORF">D0T12_28850</name>
</gene>
<dbReference type="InterPro" id="IPR025519">
    <property type="entry name" value="DUF4407"/>
</dbReference>
<evidence type="ECO:0000256" key="1">
    <source>
        <dbReference type="SAM" id="Coils"/>
    </source>
</evidence>
<protein>
    <submittedName>
        <fullName evidence="4">DUF4407 domain-containing protein</fullName>
    </submittedName>
</protein>
<evidence type="ECO:0000256" key="2">
    <source>
        <dbReference type="SAM" id="MobiDB-lite"/>
    </source>
</evidence>
<dbReference type="RefSeq" id="WP_117403438.1">
    <property type="nucleotide sequence ID" value="NZ_QVNQ01000010.1"/>
</dbReference>
<feature type="transmembrane region" description="Helical" evidence="3">
    <location>
        <begin position="77"/>
        <end position="96"/>
    </location>
</feature>
<organism evidence="4 5">
    <name type="scientific">Actinomadura spongiicola</name>
    <dbReference type="NCBI Taxonomy" id="2303421"/>
    <lineage>
        <taxon>Bacteria</taxon>
        <taxon>Bacillati</taxon>
        <taxon>Actinomycetota</taxon>
        <taxon>Actinomycetes</taxon>
        <taxon>Streptosporangiales</taxon>
        <taxon>Thermomonosporaceae</taxon>
        <taxon>Actinomadura</taxon>
    </lineage>
</organism>
<feature type="coiled-coil region" evidence="1">
    <location>
        <begin position="216"/>
        <end position="330"/>
    </location>
</feature>
<feature type="region of interest" description="Disordered" evidence="2">
    <location>
        <begin position="1"/>
        <end position="23"/>
    </location>
</feature>
<proteinExistence type="predicted"/>
<feature type="transmembrane region" description="Helical" evidence="3">
    <location>
        <begin position="49"/>
        <end position="70"/>
    </location>
</feature>
<feature type="region of interest" description="Disordered" evidence="2">
    <location>
        <begin position="462"/>
        <end position="588"/>
    </location>
</feature>
<dbReference type="OrthoDB" id="3453893at2"/>
<evidence type="ECO:0000313" key="4">
    <source>
        <dbReference type="EMBL" id="RFS82245.1"/>
    </source>
</evidence>
<dbReference type="Proteomes" id="UP000262882">
    <property type="component" value="Unassembled WGS sequence"/>
</dbReference>
<reference evidence="4 5" key="1">
    <citation type="submission" date="2018-08" db="EMBL/GenBank/DDBJ databases">
        <title>Actinomadura spongicola sp. nov., isolated from marine sponge Leucetta chagosensis.</title>
        <authorList>
            <person name="Li L."/>
            <person name="Lin H.W."/>
        </authorList>
    </citation>
    <scope>NUCLEOTIDE SEQUENCE [LARGE SCALE GENOMIC DNA]</scope>
    <source>
        <strain evidence="4 5">LHW52907</strain>
    </source>
</reference>
<dbReference type="AlphaFoldDB" id="A0A372GA48"/>